<dbReference type="Proteomes" id="UP000585474">
    <property type="component" value="Unassembled WGS sequence"/>
</dbReference>
<dbReference type="GO" id="GO:0016757">
    <property type="term" value="F:glycosyltransferase activity"/>
    <property type="evidence" value="ECO:0007669"/>
    <property type="project" value="UniProtKB-KW"/>
</dbReference>
<keyword evidence="1" id="KW-0328">Glycosyltransferase</keyword>
<protein>
    <submittedName>
        <fullName evidence="1">O-fucosyltransferase family protein</fullName>
    </submittedName>
</protein>
<dbReference type="PANTHER" id="PTHR31818:SF1">
    <property type="entry name" value="O-FUCOSYLTRANSFERASE 16"/>
    <property type="match status" value="1"/>
</dbReference>
<keyword evidence="1" id="KW-0808">Transferase</keyword>
<name>A0A7J0E0N9_9ERIC</name>
<organism evidence="1 2">
    <name type="scientific">Actinidia rufa</name>
    <dbReference type="NCBI Taxonomy" id="165716"/>
    <lineage>
        <taxon>Eukaryota</taxon>
        <taxon>Viridiplantae</taxon>
        <taxon>Streptophyta</taxon>
        <taxon>Embryophyta</taxon>
        <taxon>Tracheophyta</taxon>
        <taxon>Spermatophyta</taxon>
        <taxon>Magnoliopsida</taxon>
        <taxon>eudicotyledons</taxon>
        <taxon>Gunneridae</taxon>
        <taxon>Pentapetalae</taxon>
        <taxon>asterids</taxon>
        <taxon>Ericales</taxon>
        <taxon>Actinidiaceae</taxon>
        <taxon>Actinidia</taxon>
    </lineage>
</organism>
<evidence type="ECO:0000313" key="1">
    <source>
        <dbReference type="EMBL" id="GFS46440.1"/>
    </source>
</evidence>
<keyword evidence="2" id="KW-1185">Reference proteome</keyword>
<dbReference type="EMBL" id="BJWL01000468">
    <property type="protein sequence ID" value="GFS46440.1"/>
    <property type="molecule type" value="Genomic_DNA"/>
</dbReference>
<dbReference type="AlphaFoldDB" id="A0A7J0E0N9"/>
<comment type="caution">
    <text evidence="1">The sequence shown here is derived from an EMBL/GenBank/DDBJ whole genome shotgun (WGS) entry which is preliminary data.</text>
</comment>
<sequence>MMSTSATISVFPWYRSDFFSLRIQHKHTLGLALSINLSFFVQVNNGVVNVEVSGLRVPTSGGRLDRDLWKSRMSKFYYGCSNASKKFQEAEAITQSKRYLLIATSGGLNQQRTGRRTPYGFGYFLK</sequence>
<evidence type="ECO:0000313" key="2">
    <source>
        <dbReference type="Proteomes" id="UP000585474"/>
    </source>
</evidence>
<dbReference type="OrthoDB" id="1749497at2759"/>
<accession>A0A7J0E0N9</accession>
<dbReference type="PANTHER" id="PTHR31818">
    <property type="entry name" value="O-FUCOSYLTRANSFERASE 16"/>
    <property type="match status" value="1"/>
</dbReference>
<proteinExistence type="predicted"/>
<reference evidence="2" key="1">
    <citation type="submission" date="2019-07" db="EMBL/GenBank/DDBJ databases">
        <title>De Novo Assembly of kiwifruit Actinidia rufa.</title>
        <authorList>
            <person name="Sugita-Konishi S."/>
            <person name="Sato K."/>
            <person name="Mori E."/>
            <person name="Abe Y."/>
            <person name="Kisaki G."/>
            <person name="Hamano K."/>
            <person name="Suezawa K."/>
            <person name="Otani M."/>
            <person name="Fukuda T."/>
            <person name="Manabe T."/>
            <person name="Gomi K."/>
            <person name="Tabuchi M."/>
            <person name="Akimitsu K."/>
            <person name="Kataoka I."/>
        </authorList>
    </citation>
    <scope>NUCLEOTIDE SEQUENCE [LARGE SCALE GENOMIC DNA]</scope>
    <source>
        <strain evidence="2">cv. Fuchu</strain>
    </source>
</reference>
<gene>
    <name evidence="1" type="ORF">Acr_00g0102250</name>
</gene>